<evidence type="ECO:0000256" key="1">
    <source>
        <dbReference type="ARBA" id="ARBA00004123"/>
    </source>
</evidence>
<dbReference type="InterPro" id="IPR001739">
    <property type="entry name" value="Methyl_CpG_DNA-bd"/>
</dbReference>
<dbReference type="PROSITE" id="PS50982">
    <property type="entry name" value="MBD"/>
    <property type="match status" value="4"/>
</dbReference>
<feature type="region of interest" description="Disordered" evidence="6">
    <location>
        <begin position="429"/>
        <end position="450"/>
    </location>
</feature>
<feature type="domain" description="MBD" evidence="7">
    <location>
        <begin position="155"/>
        <end position="230"/>
    </location>
</feature>
<evidence type="ECO:0000256" key="3">
    <source>
        <dbReference type="ARBA" id="ARBA00023125"/>
    </source>
</evidence>
<dbReference type="HOGENOM" id="CLU_280252_0_0_1"/>
<dbReference type="OMA" id="TWSDPCL"/>
<feature type="domain" description="MBD" evidence="7">
    <location>
        <begin position="78"/>
        <end position="154"/>
    </location>
</feature>
<sequence>MTAKTSPDWLPAGWTLQFKVQKTGRRITHYVNLATGQKFFTKDDLIRYTKTGSTKCDDLQPTLRQTKMPPANGSMDTAVNANERPEWLPKNWFMELKTRKSGVRIGKHYKIYIDPSTGSRFYSKLQVFRFLNHVEQKSSKPKQKKKVSHSTSEIVVKAHEHPEWLPKNWFTELKTYKSGAKFGKSYKIYVDPSTGLRFHSRPEVFRFLDKGEQKSTKSKPKKRALCSTSKVVTRKSTVDDLPAGWIKEVKIKRHANGVRRDPYYTDPASGYVFRSKKDILRYLETGEIGRYAFLPKKKHSDDQNLIHTEKSQLPAAKRQKVKHPVTRRQLFTARETSDRSILSHLEAETFEKGQSEKDYTETRLATTSVPQSQSYVEVIATADKSNWSCSVAPKASKRNQGKTVSADNMVVSTAAANVLQVKNLLERGTEKKSNINSKDSGKSKNKKELDLPRRFSKRLAHHEPDLAACGLELVKPCQNEANGQCVLEDEATEQHNIGSSAEVAKQASTDATVKSHWGSVKKTIKPIEDKVVLGKQPQMLETEKTSDTKSEVQPFVCSDPCLEFAIKTLTGAIPLQAASNKELVSTAASNVLQEKNLGKTRMGNKSRNIETRNSSKLKKMKELDLPCRSSKRLAGLEPELVASGGSIKVAVQNATTRSGKNEPKSPCLLVDKATRRPNVGPNAELPYQASAAAVNQEISSIRPHEGRAILGARPQMLGTQKGSDSKLELQPFFCSDPCLEFAIKTLTGAIPLEDAINEGLVSTPIANIQQQVNLAETRIEHSRCRKALFNSIRSKKDCSFPHRSLKQLAGRAPELEANSLSDERVLKIAARKSCNSKAIRNVDLTSENPIDKASQELETGPRPALQHPDFTYRTTVFQVESPNKSKAPHLNLTAPTEMNIEKPGLHSAIPFGNSWSDSRFEFAFKTVTGSSPAEDSFAFQSNFHQQFGSSGSQIDGNFALPDYGLPSISQSDISPHLGATAQLVMQQQCPVNPSFLPPGNVSLPSHSRVDAQRPYSKGNKELPGKVKP</sequence>
<evidence type="ECO:0000313" key="9">
    <source>
        <dbReference type="Proteomes" id="UP000026915"/>
    </source>
</evidence>
<proteinExistence type="predicted"/>
<dbReference type="Gramene" id="EOY24668">
    <property type="protein sequence ID" value="EOY24668"/>
    <property type="gene ID" value="TCM_016211"/>
</dbReference>
<dbReference type="Gene3D" id="3.30.890.10">
    <property type="entry name" value="Methyl-cpg-binding Protein 2, Chain A"/>
    <property type="match status" value="4"/>
</dbReference>
<accession>A0A061G5M5</accession>
<evidence type="ECO:0000256" key="5">
    <source>
        <dbReference type="ARBA" id="ARBA00023242"/>
    </source>
</evidence>
<dbReference type="AlphaFoldDB" id="A0A061G5M5"/>
<dbReference type="InterPro" id="IPR016177">
    <property type="entry name" value="DNA-bd_dom_sf"/>
</dbReference>
<feature type="domain" description="MBD" evidence="7">
    <location>
        <begin position="1"/>
        <end position="69"/>
    </location>
</feature>
<dbReference type="InterPro" id="IPR038945">
    <property type="entry name" value="MBD13-like"/>
</dbReference>
<keyword evidence="2" id="KW-0805">Transcription regulation</keyword>
<evidence type="ECO:0000313" key="8">
    <source>
        <dbReference type="EMBL" id="EOY24668.1"/>
    </source>
</evidence>
<dbReference type="GO" id="GO:0003677">
    <property type="term" value="F:DNA binding"/>
    <property type="evidence" value="ECO:0007669"/>
    <property type="project" value="UniProtKB-KW"/>
</dbReference>
<dbReference type="Proteomes" id="UP000026915">
    <property type="component" value="Chromosome 3"/>
</dbReference>
<dbReference type="Pfam" id="PF01429">
    <property type="entry name" value="MBD"/>
    <property type="match status" value="3"/>
</dbReference>
<keyword evidence="4" id="KW-0804">Transcription</keyword>
<feature type="region of interest" description="Disordered" evidence="6">
    <location>
        <begin position="995"/>
        <end position="1028"/>
    </location>
</feature>
<name>A0A061G5M5_THECC</name>
<evidence type="ECO:0000256" key="4">
    <source>
        <dbReference type="ARBA" id="ARBA00023163"/>
    </source>
</evidence>
<keyword evidence="3" id="KW-0238">DNA-binding</keyword>
<organism evidence="8 9">
    <name type="scientific">Theobroma cacao</name>
    <name type="common">Cacao</name>
    <name type="synonym">Cocoa</name>
    <dbReference type="NCBI Taxonomy" id="3641"/>
    <lineage>
        <taxon>Eukaryota</taxon>
        <taxon>Viridiplantae</taxon>
        <taxon>Streptophyta</taxon>
        <taxon>Embryophyta</taxon>
        <taxon>Tracheophyta</taxon>
        <taxon>Spermatophyta</taxon>
        <taxon>Magnoliopsida</taxon>
        <taxon>eudicotyledons</taxon>
        <taxon>Gunneridae</taxon>
        <taxon>Pentapetalae</taxon>
        <taxon>rosids</taxon>
        <taxon>malvids</taxon>
        <taxon>Malvales</taxon>
        <taxon>Malvaceae</taxon>
        <taxon>Byttnerioideae</taxon>
        <taxon>Theobroma</taxon>
    </lineage>
</organism>
<dbReference type="STRING" id="3641.A0A061G5M5"/>
<keyword evidence="9" id="KW-1185">Reference proteome</keyword>
<feature type="compositionally biased region" description="Basic and acidic residues" evidence="6">
    <location>
        <begin position="1018"/>
        <end position="1028"/>
    </location>
</feature>
<evidence type="ECO:0000259" key="7">
    <source>
        <dbReference type="PROSITE" id="PS50982"/>
    </source>
</evidence>
<feature type="domain" description="MBD" evidence="7">
    <location>
        <begin position="231"/>
        <end position="298"/>
    </location>
</feature>
<dbReference type="InParanoid" id="A0A061G5M5"/>
<comment type="subcellular location">
    <subcellularLocation>
        <location evidence="1">Nucleus</location>
    </subcellularLocation>
</comment>
<evidence type="ECO:0000256" key="6">
    <source>
        <dbReference type="SAM" id="MobiDB-lite"/>
    </source>
</evidence>
<evidence type="ECO:0000256" key="2">
    <source>
        <dbReference type="ARBA" id="ARBA00023015"/>
    </source>
</evidence>
<reference evidence="8 9" key="1">
    <citation type="journal article" date="2013" name="Genome Biol.">
        <title>The genome sequence of the most widely cultivated cacao type and its use to identify candidate genes regulating pod color.</title>
        <authorList>
            <person name="Motamayor J.C."/>
            <person name="Mockaitis K."/>
            <person name="Schmutz J."/>
            <person name="Haiminen N."/>
            <person name="Iii D.L."/>
            <person name="Cornejo O."/>
            <person name="Findley S.D."/>
            <person name="Zheng P."/>
            <person name="Utro F."/>
            <person name="Royaert S."/>
            <person name="Saski C."/>
            <person name="Jenkins J."/>
            <person name="Podicheti R."/>
            <person name="Zhao M."/>
            <person name="Scheffler B.E."/>
            <person name="Stack J.C."/>
            <person name="Feltus F.A."/>
            <person name="Mustiga G.M."/>
            <person name="Amores F."/>
            <person name="Phillips W."/>
            <person name="Marelli J.P."/>
            <person name="May G.D."/>
            <person name="Shapiro H."/>
            <person name="Ma J."/>
            <person name="Bustamante C.D."/>
            <person name="Schnell R.J."/>
            <person name="Main D."/>
            <person name="Gilbert D."/>
            <person name="Parida L."/>
            <person name="Kuhn D.N."/>
        </authorList>
    </citation>
    <scope>NUCLEOTIDE SEQUENCE [LARGE SCALE GENOMIC DNA]</scope>
    <source>
        <strain evidence="9">cv. Matina 1-6</strain>
    </source>
</reference>
<gene>
    <name evidence="8" type="ORF">TCM_016211</name>
</gene>
<dbReference type="GO" id="GO:0005634">
    <property type="term" value="C:nucleus"/>
    <property type="evidence" value="ECO:0007669"/>
    <property type="project" value="UniProtKB-SubCell"/>
</dbReference>
<protein>
    <recommendedName>
        <fullName evidence="7">MBD domain-containing protein</fullName>
    </recommendedName>
</protein>
<dbReference type="EMBL" id="CM001881">
    <property type="protein sequence ID" value="EOY24668.1"/>
    <property type="molecule type" value="Genomic_DNA"/>
</dbReference>
<dbReference type="PANTHER" id="PTHR34067:SF20">
    <property type="entry name" value="OS08G0206700 PROTEIN"/>
    <property type="match status" value="1"/>
</dbReference>
<dbReference type="SUPFAM" id="SSF54171">
    <property type="entry name" value="DNA-binding domain"/>
    <property type="match status" value="4"/>
</dbReference>
<dbReference type="eggNOG" id="ENOG502QS50">
    <property type="taxonomic scope" value="Eukaryota"/>
</dbReference>
<keyword evidence="5" id="KW-0539">Nucleus</keyword>
<dbReference type="PANTHER" id="PTHR34067">
    <property type="entry name" value="OS04G0193200 PROTEIN"/>
    <property type="match status" value="1"/>
</dbReference>